<feature type="region of interest" description="Disordered" evidence="2">
    <location>
        <begin position="2315"/>
        <end position="2344"/>
    </location>
</feature>
<comment type="caution">
    <text evidence="4">The sequence shown here is derived from an EMBL/GenBank/DDBJ whole genome shotgun (WGS) entry which is preliminary data.</text>
</comment>
<dbReference type="InterPro" id="IPR011050">
    <property type="entry name" value="Pectin_lyase_fold/virulence"/>
</dbReference>
<keyword evidence="5" id="KW-1185">Reference proteome</keyword>
<feature type="compositionally biased region" description="Acidic residues" evidence="2">
    <location>
        <begin position="2543"/>
        <end position="2552"/>
    </location>
</feature>
<dbReference type="InterPro" id="IPR036597">
    <property type="entry name" value="Fido-like_dom_sf"/>
</dbReference>
<feature type="compositionally biased region" description="Basic and acidic residues" evidence="2">
    <location>
        <begin position="1725"/>
        <end position="1744"/>
    </location>
</feature>
<feature type="domain" description="Filamentous haemagglutinin FhaB/tRNA nuclease CdiA-like TPS" evidence="3">
    <location>
        <begin position="147"/>
        <end position="268"/>
    </location>
</feature>
<feature type="region of interest" description="Disordered" evidence="2">
    <location>
        <begin position="30"/>
        <end position="51"/>
    </location>
</feature>
<reference evidence="4 5" key="1">
    <citation type="submission" date="2009-10" db="EMBL/GenBank/DDBJ databases">
        <authorList>
            <person name="Muzny D."/>
            <person name="Qin X."/>
            <person name="Deng J."/>
            <person name="Jiang H."/>
            <person name="Liu Y."/>
            <person name="Qu J."/>
            <person name="Song X.-Z."/>
            <person name="Zhang L."/>
            <person name="Thornton R."/>
            <person name="Coyle M."/>
            <person name="Francisco L."/>
            <person name="Jackson L."/>
            <person name="Javaid M."/>
            <person name="Korchina V."/>
            <person name="Kovar C."/>
            <person name="Mata R."/>
            <person name="Mathew T."/>
            <person name="Ngo R."/>
            <person name="Nguyen L."/>
            <person name="Nguyen N."/>
            <person name="Okwuonu G."/>
            <person name="Ongeri F."/>
            <person name="Pham C."/>
            <person name="Simmons D."/>
            <person name="Wilczek-Boney K."/>
            <person name="Hale W."/>
            <person name="Jakkamsetti A."/>
            <person name="Pham P."/>
            <person name="Ruth R."/>
            <person name="San Lucas F."/>
            <person name="Warren J."/>
            <person name="Zhang J."/>
            <person name="Zhao Z."/>
            <person name="Zhou C."/>
            <person name="Zhu D."/>
            <person name="Lee S."/>
            <person name="Bess C."/>
            <person name="Blankenburg K."/>
            <person name="Forbes L."/>
            <person name="Fu Q."/>
            <person name="Gubbala S."/>
            <person name="Hirani K."/>
            <person name="Jayaseelan J.C."/>
            <person name="Lara F."/>
            <person name="Munidasa M."/>
            <person name="Palculict T."/>
            <person name="Patil S."/>
            <person name="Pu L.-L."/>
            <person name="Saada N."/>
            <person name="Tang L."/>
            <person name="Weissenberger G."/>
            <person name="Zhu Y."/>
            <person name="Hemphill L."/>
            <person name="Shang Y."/>
            <person name="Youmans B."/>
            <person name="Ayvaz T."/>
            <person name="Ross M."/>
            <person name="Santibanez J."/>
            <person name="Aqrawi P."/>
            <person name="Gross S."/>
            <person name="Joshi V."/>
            <person name="Fowler G."/>
            <person name="Nazareth L."/>
            <person name="Reid J."/>
            <person name="Worley K."/>
            <person name="Petrosino J."/>
            <person name="Highlander S."/>
            <person name="Gibbs R."/>
        </authorList>
    </citation>
    <scope>NUCLEOTIDE SEQUENCE [LARGE SCALE GENOMIC DNA]</scope>
    <source>
        <strain evidence="4 5">ATCC 43325</strain>
    </source>
</reference>
<dbReference type="InterPro" id="IPR012334">
    <property type="entry name" value="Pectin_lyas_fold"/>
</dbReference>
<feature type="compositionally biased region" description="Polar residues" evidence="2">
    <location>
        <begin position="1696"/>
        <end position="1706"/>
    </location>
</feature>
<feature type="region of interest" description="Disordered" evidence="2">
    <location>
        <begin position="2777"/>
        <end position="2809"/>
    </location>
</feature>
<organism evidence="4 5">
    <name type="scientific">Pasteurella dagmatis ATCC 43325</name>
    <dbReference type="NCBI Taxonomy" id="667128"/>
    <lineage>
        <taxon>Bacteria</taxon>
        <taxon>Pseudomonadati</taxon>
        <taxon>Pseudomonadota</taxon>
        <taxon>Gammaproteobacteria</taxon>
        <taxon>Pasteurellales</taxon>
        <taxon>Pasteurellaceae</taxon>
        <taxon>Pasteurella</taxon>
    </lineage>
</organism>
<feature type="compositionally biased region" description="Polar residues" evidence="2">
    <location>
        <begin position="2639"/>
        <end position="2650"/>
    </location>
</feature>
<sequence length="2845" mass="311291">MNKNRYKLIFSKSKSCLVPVAECIKSAVGNGSSDNISEKDSESEEPPHFEQHPFSTVSLLIKTALNPVSSVMRLTWKQFSIVFLTVASVPVLADSTNSPSNLPSPADKVILKDINGKALLTAIDKTNNTNIELSEDNKNNTKIYQTENKVIVIDIAKPNDKHISDNRFNKFNITNGAVFNNNKDVAEKKSLLVGYIPKNKNLENGSEAKVILNQVTGSEISKIEGALEVLGGKADLVIANPNGLILNGVQTINSDRFVATTSKEINPSQMLLNVTNGTVTIDVDGFATDGLQYLDIIAKKIEQKEVIANKNKKSTQRANITFIAGQSEYNLTNHTLVESSKGKASSNEIAITGASTGAMHGQNIKLVVTDKGAGVKHDGIILSESDVRIELNDGDLDLGNAQKSTTVESDRTVRAKKKFEVTNSKRTTIGSEVDAKQIDVAAQETILRKDAKITARESASINSTKSITIEENAKLVSPKVNVTTETLKNDGRILGSDVVIDANDLVNQNEIYADKNLDIKTKGKEHYSVFSHDNHAVSLVKEVASLKTGFVNKGKIESNGTATLTFKDNTSYLTNGNKFVRAKDKLTINADGVEIDKTQNIQSTAHITINTNHSFVNRGTLASSKGINITSDKGNIYNDMGLLGSGETIQLTAKSGNIINHAGSLLHSEGNINLDANHLVYNLGEINTKKDVVVNASALVNDVQLTGKPIYKRLSKDRRYEMTTIADHGWHNNVYELELNLQELDRNEVKLDKLGAIRVGGNFTFNTKKPASPSDLDGQDLSGKLINHGLINVKGTFKTDADKIINEMKAQEINALDVFKNNADIAIYYQPLARFIWTSLSGKTHTRFNTLESFFDSLFGSNPVAITSLYASENWKAYQILRHVKHSPIFQKAMEHAFGSNWQAMSYQAMSAKWKEFKKNPTSFKYYPSEKARIFAGTFDASTKNIQNGELSEKGNFDSKLTIGKHSLTVPNADFRSEVNKEILELNKDGVDLSALSDLLDIPNLFIDNSVQLEKTTTEIDAEDQAILDKEPDYLNPNLLRQNKEFLDKLLIDLNEEKYVKDDAYYDARRTNNERFENLPRDLQRRLHEEFSRRKEEQNAKRLELLRKAKEEKEAKNQQRNDNYKVEEKRLENDKIIKQKELEAQANEEKLIKETEAKREVEIAEKERKQKEAEILAKEQEKIEQEKKEEELKALERQREEYRKLAEEHFKVEAEKSKKKFLKTIDDNRPKVETDPLYRTKLSYIKQDEYAGADYFFNKVASDTEGKKKVNVLGDNYFDHQLITRTIEKKADNQLEQKYNLSGVELVKKLMENSSLQAKELGLKLGAVLTQEQQANLTQDIVWYVKTNVKGKEVFVPQVYLAQKTTNDIEKLRGLGTGTIQARNLNIQAENVKNTGTLSGQQVNITASEKIQNRGSILSTEETRLIGRKGIENESRVFANDELGVTNQRSEIKTEGHLHLETDKDASVDVRASDIKAKSAYVKTGDLNLKDAHDTKHSYEEHFQGSAINVDFGSKNRNSSLGIGTSSKSENKSEATSVGSKLSTEQLHLAIEKDVNQVGSVIETKRIGGIVKGNYNTKAGENIKHAESEEYGSQVYFSGHASGGGTSVRYDYNSKDGGKGSANAPTTQTGLGVGIGMAFTHEKNKETLLTHTNSELQAESGKLHVLNTADIGGVDINTKLPEKVEPKGAQPKAVQPETNVNTNKSTTSDRKSSEAPNLGQLSDAEIEKLMAEKSKEDFKKDAEKPASSGFELSAKDIKSTKQKDQYDSESQRTSFKVGPEVEAHSAVADMVSNLVRQYRDAQNGIKTDGTAVLQHASDALNIITGDLAGTSLKVAVERNKETKTTKETGDIVTKLGGNVTLSARDGSIELKNIQSDENTNLALKAKENVNILAGEKTRETEETVSRQKLAHGVHAGCSLMSGACTAGVSTSIEGNQSYTSERALTHNNSVLKGQSIKVEAGKDLNLVSSNIDANNVDLNVEGKTNIISKQDTLDKKTHGFDFNLSAGVAVSSATIATPTGTIGGGYTNESESSRKVNKQAGIKANKLTGQIQDLNLEAGYIASKDKSDLNLKGNVTSKELRDKHDKDGGSFGLSVGISERGTTAFNIRGGRAEQKHYNATQKSTISGVNTTSGQVSGRVNKDLSKATDVTRNDTYASTQFSFEVADIVEVGQRAKNKLSTSKLNYTSDAGVPKSRSRTDGDDGQSGFVKNSIYESIDNLPQTPKARNAEAAEMVDNPLYGSVTPRTKSADTEGNVAKKHDYEEIPGSVYNKLGDDSSDIARNKAGKADEHIYEEINGTYSKLGDADANKGRVAPKAASDDTYSTVGDANANQGTGFKRAGNTDGIYSTVEAPSADVARKGSTVTTEYAELGQSGRRNANDPLPPVPGQGKAKTNVDTSEHIYDVIADNSSKAKRPLPATPDAQQPKASVNNGDGEYSTINAPKSRNVNDPLPELPGQSRAKRNLDSVDHIYDEINDSASKAKRALPATPNAKVKAADTSDVEYTTINTSSSKVKNVDNDGIYSEVADVTTVQPRSKSIKGESDYEAIPDSDLGEQPRSLSKRSSIAENNVESKVRSNSEENSAELGKAKVSDDLYAKLDKSEAGRAKANAKADEVAQNATAKVKVDNDEAPELPKRPSDLTSDTQSTNAKANRVLPEVPEKPQVRNRIVGDGDYAEITETAPKANPKAQRELPELPNVAKPRSDGDPDYAEIGPNAVGKAVRPQTETVAENVVAKIKPEELNSNNNSNKDTNAKSEVVNSDKAEKSFFRKVKDFFTGSSSKEKAKEKSKATKAQAEETANTKPNYDGLEDSVNLKNLLALEGKRNEAFETNVLKNAEFLAEAREA</sequence>
<feature type="compositionally biased region" description="Basic and acidic residues" evidence="2">
    <location>
        <begin position="1753"/>
        <end position="1770"/>
    </location>
</feature>
<dbReference type="HOGENOM" id="CLU_000190_0_0_6"/>
<dbReference type="RefSeq" id="WP_005764709.1">
    <property type="nucleotide sequence ID" value="NZ_GG704813.1"/>
</dbReference>
<feature type="compositionally biased region" description="Low complexity" evidence="2">
    <location>
        <begin position="2791"/>
        <end position="2802"/>
    </location>
</feature>
<protein>
    <submittedName>
        <fullName evidence="4">Filamentous hemeagglutinin family domain protein</fullName>
    </submittedName>
</protein>
<keyword evidence="1" id="KW-0175">Coiled coil</keyword>
<dbReference type="Gene3D" id="1.10.3290.10">
    <property type="entry name" value="Fido-like domain"/>
    <property type="match status" value="1"/>
</dbReference>
<dbReference type="Gene3D" id="2.160.20.10">
    <property type="entry name" value="Single-stranded right-handed beta-helix, Pectin lyase-like"/>
    <property type="match status" value="1"/>
</dbReference>
<feature type="compositionally biased region" description="Basic and acidic residues" evidence="2">
    <location>
        <begin position="2586"/>
        <end position="2614"/>
    </location>
</feature>
<evidence type="ECO:0000313" key="4">
    <source>
        <dbReference type="EMBL" id="EEX50275.1"/>
    </source>
</evidence>
<dbReference type="Pfam" id="PF13332">
    <property type="entry name" value="Fil_haemagg_2"/>
    <property type="match status" value="2"/>
</dbReference>
<evidence type="ECO:0000259" key="3">
    <source>
        <dbReference type="SMART" id="SM00912"/>
    </source>
</evidence>
<feature type="non-terminal residue" evidence="4">
    <location>
        <position position="2845"/>
    </location>
</feature>
<feature type="compositionally biased region" description="Basic and acidic residues" evidence="2">
    <location>
        <begin position="36"/>
        <end position="51"/>
    </location>
</feature>
<evidence type="ECO:0000256" key="2">
    <source>
        <dbReference type="SAM" id="MobiDB-lite"/>
    </source>
</evidence>
<feature type="compositionally biased region" description="Polar residues" evidence="2">
    <location>
        <begin position="2320"/>
        <end position="2334"/>
    </location>
</feature>
<feature type="region of interest" description="Disordered" evidence="2">
    <location>
        <begin position="1685"/>
        <end position="1777"/>
    </location>
</feature>
<feature type="region of interest" description="Disordered" evidence="2">
    <location>
        <begin position="2184"/>
        <end position="2207"/>
    </location>
</feature>
<feature type="compositionally biased region" description="Basic and acidic residues" evidence="2">
    <location>
        <begin position="2780"/>
        <end position="2789"/>
    </location>
</feature>
<dbReference type="SMART" id="SM00912">
    <property type="entry name" value="Haemagg_act"/>
    <property type="match status" value="1"/>
</dbReference>
<dbReference type="Proteomes" id="UP000005519">
    <property type="component" value="Unassembled WGS sequence"/>
</dbReference>
<feature type="region of interest" description="Disordered" evidence="2">
    <location>
        <begin position="2369"/>
        <end position="2396"/>
    </location>
</feature>
<dbReference type="OrthoDB" id="2664633at2"/>
<feature type="region of interest" description="Disordered" evidence="2">
    <location>
        <begin position="2408"/>
        <end position="2464"/>
    </location>
</feature>
<dbReference type="InterPro" id="IPR008638">
    <property type="entry name" value="FhaB/CdiA-like_TPS"/>
</dbReference>
<feature type="region of interest" description="Disordered" evidence="2">
    <location>
        <begin position="2478"/>
        <end position="2497"/>
    </location>
</feature>
<feature type="compositionally biased region" description="Basic and acidic residues" evidence="2">
    <location>
        <begin position="2623"/>
        <end position="2638"/>
    </location>
</feature>
<feature type="coiled-coil region" evidence="1">
    <location>
        <begin position="1088"/>
        <end position="1215"/>
    </location>
</feature>
<name>C9PQ48_9PAST</name>
<accession>C9PQ48</accession>
<dbReference type="InterPro" id="IPR025157">
    <property type="entry name" value="Hemagglutinin_rpt"/>
</dbReference>
<dbReference type="STRING" id="667128.HMPREF0621_1122"/>
<dbReference type="Pfam" id="PF05860">
    <property type="entry name" value="TPS"/>
    <property type="match status" value="1"/>
</dbReference>
<evidence type="ECO:0000256" key="1">
    <source>
        <dbReference type="SAM" id="Coils"/>
    </source>
</evidence>
<dbReference type="EMBL" id="ACZR01000012">
    <property type="protein sequence ID" value="EEX50275.1"/>
    <property type="molecule type" value="Genomic_DNA"/>
</dbReference>
<evidence type="ECO:0000313" key="5">
    <source>
        <dbReference type="Proteomes" id="UP000005519"/>
    </source>
</evidence>
<gene>
    <name evidence="4" type="ORF">HMPREF0621_1122</name>
</gene>
<feature type="region of interest" description="Disordered" evidence="2">
    <location>
        <begin position="2527"/>
        <end position="2760"/>
    </location>
</feature>
<feature type="compositionally biased region" description="Polar residues" evidence="2">
    <location>
        <begin position="2421"/>
        <end position="2447"/>
    </location>
</feature>
<proteinExistence type="predicted"/>
<dbReference type="SUPFAM" id="SSF51126">
    <property type="entry name" value="Pectin lyase-like"/>
    <property type="match status" value="1"/>
</dbReference>
<dbReference type="NCBIfam" id="TIGR01901">
    <property type="entry name" value="adhes_NPXG"/>
    <property type="match status" value="1"/>
</dbReference>
<feature type="compositionally biased region" description="Polar residues" evidence="2">
    <location>
        <begin position="2557"/>
        <end position="2569"/>
    </location>
</feature>
<dbReference type="GO" id="GO:0003824">
    <property type="term" value="F:catalytic activity"/>
    <property type="evidence" value="ECO:0007669"/>
    <property type="project" value="UniProtKB-ARBA"/>
</dbReference>